<name>A0A1L9SCN5_9EURO</name>
<organism evidence="1 2">
    <name type="scientific">Penicilliopsis zonata CBS 506.65</name>
    <dbReference type="NCBI Taxonomy" id="1073090"/>
    <lineage>
        <taxon>Eukaryota</taxon>
        <taxon>Fungi</taxon>
        <taxon>Dikarya</taxon>
        <taxon>Ascomycota</taxon>
        <taxon>Pezizomycotina</taxon>
        <taxon>Eurotiomycetes</taxon>
        <taxon>Eurotiomycetidae</taxon>
        <taxon>Eurotiales</taxon>
        <taxon>Aspergillaceae</taxon>
        <taxon>Penicilliopsis</taxon>
    </lineage>
</organism>
<evidence type="ECO:0000313" key="2">
    <source>
        <dbReference type="Proteomes" id="UP000184188"/>
    </source>
</evidence>
<accession>A0A1L9SCN5</accession>
<dbReference type="GeneID" id="34613564"/>
<dbReference type="RefSeq" id="XP_022579451.1">
    <property type="nucleotide sequence ID" value="XM_022727100.1"/>
</dbReference>
<dbReference type="OrthoDB" id="4472639at2759"/>
<sequence length="78" mass="8654">MASDGSEFSVDYNEVLLQINSSLTNALNTFGPSSRQYQTILDILKGYMRNIDGEKASRDRHLNPDVLSVAMGFLEIGK</sequence>
<evidence type="ECO:0000313" key="1">
    <source>
        <dbReference type="EMBL" id="OJJ44941.1"/>
    </source>
</evidence>
<dbReference type="Proteomes" id="UP000184188">
    <property type="component" value="Unassembled WGS sequence"/>
</dbReference>
<dbReference type="AlphaFoldDB" id="A0A1L9SCN5"/>
<dbReference type="VEuPathDB" id="FungiDB:ASPZODRAFT_17853"/>
<protein>
    <submittedName>
        <fullName evidence="1">Uncharacterized protein</fullName>
    </submittedName>
</protein>
<reference evidence="2" key="1">
    <citation type="journal article" date="2017" name="Genome Biol.">
        <title>Comparative genomics reveals high biological diversity and specific adaptations in the industrially and medically important fungal genus Aspergillus.</title>
        <authorList>
            <person name="de Vries R.P."/>
            <person name="Riley R."/>
            <person name="Wiebenga A."/>
            <person name="Aguilar-Osorio G."/>
            <person name="Amillis S."/>
            <person name="Uchima C.A."/>
            <person name="Anderluh G."/>
            <person name="Asadollahi M."/>
            <person name="Askin M."/>
            <person name="Barry K."/>
            <person name="Battaglia E."/>
            <person name="Bayram O."/>
            <person name="Benocci T."/>
            <person name="Braus-Stromeyer S.A."/>
            <person name="Caldana C."/>
            <person name="Canovas D."/>
            <person name="Cerqueira G.C."/>
            <person name="Chen F."/>
            <person name="Chen W."/>
            <person name="Choi C."/>
            <person name="Clum A."/>
            <person name="Dos Santos R.A."/>
            <person name="Damasio A.R."/>
            <person name="Diallinas G."/>
            <person name="Emri T."/>
            <person name="Fekete E."/>
            <person name="Flipphi M."/>
            <person name="Freyberg S."/>
            <person name="Gallo A."/>
            <person name="Gournas C."/>
            <person name="Habgood R."/>
            <person name="Hainaut M."/>
            <person name="Harispe M.L."/>
            <person name="Henrissat B."/>
            <person name="Hilden K.S."/>
            <person name="Hope R."/>
            <person name="Hossain A."/>
            <person name="Karabika E."/>
            <person name="Karaffa L."/>
            <person name="Karanyi Z."/>
            <person name="Krasevec N."/>
            <person name="Kuo A."/>
            <person name="Kusch H."/>
            <person name="LaButti K."/>
            <person name="Lagendijk E.L."/>
            <person name="Lapidus A."/>
            <person name="Levasseur A."/>
            <person name="Lindquist E."/>
            <person name="Lipzen A."/>
            <person name="Logrieco A.F."/>
            <person name="MacCabe A."/>
            <person name="Maekelae M.R."/>
            <person name="Malavazi I."/>
            <person name="Melin P."/>
            <person name="Meyer V."/>
            <person name="Mielnichuk N."/>
            <person name="Miskei M."/>
            <person name="Molnar A.P."/>
            <person name="Mule G."/>
            <person name="Ngan C.Y."/>
            <person name="Orejas M."/>
            <person name="Orosz E."/>
            <person name="Ouedraogo J.P."/>
            <person name="Overkamp K.M."/>
            <person name="Park H.-S."/>
            <person name="Perrone G."/>
            <person name="Piumi F."/>
            <person name="Punt P.J."/>
            <person name="Ram A.F."/>
            <person name="Ramon A."/>
            <person name="Rauscher S."/>
            <person name="Record E."/>
            <person name="Riano-Pachon D.M."/>
            <person name="Robert V."/>
            <person name="Roehrig J."/>
            <person name="Ruller R."/>
            <person name="Salamov A."/>
            <person name="Salih N.S."/>
            <person name="Samson R.A."/>
            <person name="Sandor E."/>
            <person name="Sanguinetti M."/>
            <person name="Schuetze T."/>
            <person name="Sepcic K."/>
            <person name="Shelest E."/>
            <person name="Sherlock G."/>
            <person name="Sophianopoulou V."/>
            <person name="Squina F.M."/>
            <person name="Sun H."/>
            <person name="Susca A."/>
            <person name="Todd R.B."/>
            <person name="Tsang A."/>
            <person name="Unkles S.E."/>
            <person name="van de Wiele N."/>
            <person name="van Rossen-Uffink D."/>
            <person name="Oliveira J.V."/>
            <person name="Vesth T.C."/>
            <person name="Visser J."/>
            <person name="Yu J.-H."/>
            <person name="Zhou M."/>
            <person name="Andersen M.R."/>
            <person name="Archer D.B."/>
            <person name="Baker S.E."/>
            <person name="Benoit I."/>
            <person name="Brakhage A.A."/>
            <person name="Braus G.H."/>
            <person name="Fischer R."/>
            <person name="Frisvad J.C."/>
            <person name="Goldman G.H."/>
            <person name="Houbraken J."/>
            <person name="Oakley B."/>
            <person name="Pocsi I."/>
            <person name="Scazzocchio C."/>
            <person name="Seiboth B."/>
            <person name="vanKuyk P.A."/>
            <person name="Wortman J."/>
            <person name="Dyer P.S."/>
            <person name="Grigoriev I.V."/>
        </authorList>
    </citation>
    <scope>NUCLEOTIDE SEQUENCE [LARGE SCALE GENOMIC DNA]</scope>
    <source>
        <strain evidence="2">CBS 506.65</strain>
    </source>
</reference>
<dbReference type="EMBL" id="KV878346">
    <property type="protein sequence ID" value="OJJ44941.1"/>
    <property type="molecule type" value="Genomic_DNA"/>
</dbReference>
<keyword evidence="2" id="KW-1185">Reference proteome</keyword>
<gene>
    <name evidence="1" type="ORF">ASPZODRAFT_17853</name>
</gene>
<proteinExistence type="predicted"/>